<keyword evidence="2" id="KW-0813">Transport</keyword>
<dbReference type="HAMAP" id="MF_00478">
    <property type="entry name" value="RsxE_RnfE"/>
    <property type="match status" value="1"/>
</dbReference>
<dbReference type="EMBL" id="VSSQ01000212">
    <property type="protein sequence ID" value="MPL85833.1"/>
    <property type="molecule type" value="Genomic_DNA"/>
</dbReference>
<dbReference type="PANTHER" id="PTHR30586">
    <property type="entry name" value="ELECTRON TRANSPORT COMPLEX PROTEIN RNFE"/>
    <property type="match status" value="1"/>
</dbReference>
<dbReference type="PIRSF" id="PIRSF006102">
    <property type="entry name" value="NQR_DE"/>
    <property type="match status" value="1"/>
</dbReference>
<feature type="transmembrane region" description="Helical" evidence="8">
    <location>
        <begin position="68"/>
        <end position="86"/>
    </location>
</feature>
<dbReference type="NCBIfam" id="TIGR01948">
    <property type="entry name" value="rnfE"/>
    <property type="match status" value="1"/>
</dbReference>
<name>A0A644V4T6_9ZZZZ</name>
<keyword evidence="6 8" id="KW-1133">Transmembrane helix</keyword>
<dbReference type="GO" id="GO:0005886">
    <property type="term" value="C:plasma membrane"/>
    <property type="evidence" value="ECO:0007669"/>
    <property type="project" value="TreeGrafter"/>
</dbReference>
<organism evidence="9">
    <name type="scientific">bioreactor metagenome</name>
    <dbReference type="NCBI Taxonomy" id="1076179"/>
    <lineage>
        <taxon>unclassified sequences</taxon>
        <taxon>metagenomes</taxon>
        <taxon>ecological metagenomes</taxon>
    </lineage>
</organism>
<dbReference type="InterPro" id="IPR003667">
    <property type="entry name" value="NqrDE/RnfAE"/>
</dbReference>
<keyword evidence="7 8" id="KW-0472">Membrane</keyword>
<dbReference type="Pfam" id="PF02508">
    <property type="entry name" value="Rnf-Nqr"/>
    <property type="match status" value="1"/>
</dbReference>
<dbReference type="NCBIfam" id="NF009070">
    <property type="entry name" value="PRK12405.1"/>
    <property type="match status" value="1"/>
</dbReference>
<feature type="transmembrane region" description="Helical" evidence="8">
    <location>
        <begin position="92"/>
        <end position="114"/>
    </location>
</feature>
<evidence type="ECO:0000256" key="5">
    <source>
        <dbReference type="ARBA" id="ARBA00022982"/>
    </source>
</evidence>
<evidence type="ECO:0000256" key="2">
    <source>
        <dbReference type="ARBA" id="ARBA00022448"/>
    </source>
</evidence>
<comment type="subcellular location">
    <subcellularLocation>
        <location evidence="1">Endomembrane system</location>
        <topology evidence="1">Multi-pass membrane protein</topology>
    </subcellularLocation>
</comment>
<accession>A0A644V4T6</accession>
<keyword evidence="3 8" id="KW-0812">Transmembrane</keyword>
<keyword evidence="4" id="KW-1278">Translocase</keyword>
<dbReference type="InterPro" id="IPR010968">
    <property type="entry name" value="RnfE"/>
</dbReference>
<keyword evidence="5" id="KW-0249">Electron transport</keyword>
<dbReference type="GO" id="GO:0022900">
    <property type="term" value="P:electron transport chain"/>
    <property type="evidence" value="ECO:0007669"/>
    <property type="project" value="InterPro"/>
</dbReference>
<gene>
    <name evidence="9" type="primary">rnfE_6</name>
    <name evidence="9" type="ORF">SDC9_31807</name>
</gene>
<comment type="caution">
    <text evidence="9">The sequence shown here is derived from an EMBL/GenBank/DDBJ whole genome shotgun (WGS) entry which is preliminary data.</text>
</comment>
<evidence type="ECO:0000256" key="8">
    <source>
        <dbReference type="SAM" id="Phobius"/>
    </source>
</evidence>
<feature type="transmembrane region" description="Helical" evidence="8">
    <location>
        <begin position="167"/>
        <end position="188"/>
    </location>
</feature>
<evidence type="ECO:0000256" key="6">
    <source>
        <dbReference type="ARBA" id="ARBA00022989"/>
    </source>
</evidence>
<evidence type="ECO:0000256" key="7">
    <source>
        <dbReference type="ARBA" id="ARBA00023136"/>
    </source>
</evidence>
<dbReference type="AlphaFoldDB" id="A0A644V4T6"/>
<sequence>MNRLKILFNGILKENPIFVLLIGMCPTLATTTSAINALGMGLSTTFVLICSNIVIAALKNFIPDNVRIPAFVVIIASFVTIVQLVMEAYVPALYASLGIYIPLIVVNCLILARAEAFANKNTIFDSMFDGIGMGLGFTLALTILGGVREILGSGSLFNLKFIGDNDGILIFVLAPGAFITLGYIIALINSLSKKKS</sequence>
<dbReference type="GO" id="GO:0012505">
    <property type="term" value="C:endomembrane system"/>
    <property type="evidence" value="ECO:0007669"/>
    <property type="project" value="UniProtKB-SubCell"/>
</dbReference>
<evidence type="ECO:0000256" key="1">
    <source>
        <dbReference type="ARBA" id="ARBA00004127"/>
    </source>
</evidence>
<feature type="transmembrane region" description="Helical" evidence="8">
    <location>
        <begin position="12"/>
        <end position="29"/>
    </location>
</feature>
<dbReference type="PANTHER" id="PTHR30586:SF0">
    <property type="entry name" value="ION-TRANSLOCATING OXIDOREDUCTASE COMPLEX SUBUNIT E"/>
    <property type="match status" value="1"/>
</dbReference>
<feature type="transmembrane region" description="Helical" evidence="8">
    <location>
        <begin position="35"/>
        <end position="56"/>
    </location>
</feature>
<protein>
    <submittedName>
        <fullName evidence="9">Electron transport complex subunit RnfE</fullName>
    </submittedName>
</protein>
<evidence type="ECO:0000313" key="9">
    <source>
        <dbReference type="EMBL" id="MPL85833.1"/>
    </source>
</evidence>
<evidence type="ECO:0000256" key="3">
    <source>
        <dbReference type="ARBA" id="ARBA00022692"/>
    </source>
</evidence>
<reference evidence="9" key="1">
    <citation type="submission" date="2019-08" db="EMBL/GenBank/DDBJ databases">
        <authorList>
            <person name="Kucharzyk K."/>
            <person name="Murdoch R.W."/>
            <person name="Higgins S."/>
            <person name="Loffler F."/>
        </authorList>
    </citation>
    <scope>NUCLEOTIDE SEQUENCE</scope>
</reference>
<feature type="transmembrane region" description="Helical" evidence="8">
    <location>
        <begin position="126"/>
        <end position="147"/>
    </location>
</feature>
<evidence type="ECO:0000256" key="4">
    <source>
        <dbReference type="ARBA" id="ARBA00022967"/>
    </source>
</evidence>
<proteinExistence type="inferred from homology"/>